<evidence type="ECO:0000313" key="2">
    <source>
        <dbReference type="EMBL" id="TWG81819.1"/>
    </source>
</evidence>
<feature type="transmembrane region" description="Helical" evidence="1">
    <location>
        <begin position="7"/>
        <end position="31"/>
    </location>
</feature>
<name>A0A562BA31_9BURK</name>
<dbReference type="OrthoDB" id="8969205at2"/>
<gene>
    <name evidence="2" type="ORF">L602_000400001380</name>
</gene>
<dbReference type="PROSITE" id="PS51257">
    <property type="entry name" value="PROKAR_LIPOPROTEIN"/>
    <property type="match status" value="1"/>
</dbReference>
<keyword evidence="1" id="KW-1133">Transmembrane helix</keyword>
<evidence type="ECO:0000256" key="1">
    <source>
        <dbReference type="SAM" id="Phobius"/>
    </source>
</evidence>
<dbReference type="EMBL" id="VLJN01000034">
    <property type="protein sequence ID" value="TWG81819.1"/>
    <property type="molecule type" value="Genomic_DNA"/>
</dbReference>
<sequence length="59" mass="6057">MRGPGGFLWVYGMPLLLGLVGCVGLAAALFADGAWDWVSWVALGGMTGVAVGYAVWGGR</sequence>
<protein>
    <submittedName>
        <fullName evidence="2">Uncharacterized protein</fullName>
    </submittedName>
</protein>
<reference evidence="2 3" key="1">
    <citation type="submission" date="2019-07" db="EMBL/GenBank/DDBJ databases">
        <title>Genome sequencing of lignin-degrading bacterial isolates.</title>
        <authorList>
            <person name="Gladden J."/>
        </authorList>
    </citation>
    <scope>NUCLEOTIDE SEQUENCE [LARGE SCALE GENOMIC DNA]</scope>
    <source>
        <strain evidence="2 3">J11</strain>
    </source>
</reference>
<evidence type="ECO:0000313" key="3">
    <source>
        <dbReference type="Proteomes" id="UP000318141"/>
    </source>
</evidence>
<comment type="caution">
    <text evidence="2">The sequence shown here is derived from an EMBL/GenBank/DDBJ whole genome shotgun (WGS) entry which is preliminary data.</text>
</comment>
<proteinExistence type="predicted"/>
<accession>A0A562BA31</accession>
<organism evidence="2 3">
    <name type="scientific">Cupriavidus gilardii J11</name>
    <dbReference type="NCBI Taxonomy" id="936133"/>
    <lineage>
        <taxon>Bacteria</taxon>
        <taxon>Pseudomonadati</taxon>
        <taxon>Pseudomonadota</taxon>
        <taxon>Betaproteobacteria</taxon>
        <taxon>Burkholderiales</taxon>
        <taxon>Burkholderiaceae</taxon>
        <taxon>Cupriavidus</taxon>
    </lineage>
</organism>
<dbReference type="AlphaFoldDB" id="A0A562BA31"/>
<keyword evidence="3" id="KW-1185">Reference proteome</keyword>
<keyword evidence="1" id="KW-0812">Transmembrane</keyword>
<dbReference type="Proteomes" id="UP000318141">
    <property type="component" value="Unassembled WGS sequence"/>
</dbReference>
<keyword evidence="1" id="KW-0472">Membrane</keyword>
<feature type="transmembrane region" description="Helical" evidence="1">
    <location>
        <begin position="37"/>
        <end position="56"/>
    </location>
</feature>